<dbReference type="InterPro" id="IPR005549">
    <property type="entry name" value="Kinetochore_Nuf2_N"/>
</dbReference>
<keyword evidence="8" id="KW-0137">Centromere</keyword>
<evidence type="ECO:0000256" key="2">
    <source>
        <dbReference type="ARBA" id="ARBA00005498"/>
    </source>
</evidence>
<feature type="coiled-coil region" evidence="9">
    <location>
        <begin position="255"/>
        <end position="344"/>
    </location>
</feature>
<reference evidence="11" key="1">
    <citation type="journal article" date="2018" name="Genome Res.">
        <title>The genomic architecture and molecular evolution of ant odorant receptors.</title>
        <authorList>
            <person name="McKenzie S.K."/>
            <person name="Kronauer D.J.C."/>
        </authorList>
    </citation>
    <scope>NUCLEOTIDE SEQUENCE [LARGE SCALE GENOMIC DNA]</scope>
    <source>
        <strain evidence="11">Clonal line C1</strain>
    </source>
</reference>
<evidence type="ECO:0000313" key="11">
    <source>
        <dbReference type="EMBL" id="RLU22093.1"/>
    </source>
</evidence>
<dbReference type="GO" id="GO:0031262">
    <property type="term" value="C:Ndc80 complex"/>
    <property type="evidence" value="ECO:0007669"/>
    <property type="project" value="InterPro"/>
</dbReference>
<accession>A0A3L8DPD1</accession>
<keyword evidence="4" id="KW-0132">Cell division</keyword>
<dbReference type="Pfam" id="PF03800">
    <property type="entry name" value="Nuf2"/>
    <property type="match status" value="1"/>
</dbReference>
<keyword evidence="3" id="KW-0158">Chromosome</keyword>
<comment type="similarity">
    <text evidence="2">Belongs to the NUF2 family.</text>
</comment>
<dbReference type="OrthoDB" id="8194677at2759"/>
<evidence type="ECO:0000256" key="4">
    <source>
        <dbReference type="ARBA" id="ARBA00022618"/>
    </source>
</evidence>
<evidence type="ECO:0000256" key="3">
    <source>
        <dbReference type="ARBA" id="ARBA00022454"/>
    </source>
</evidence>
<dbReference type="EMBL" id="QOIP01000006">
    <property type="protein sequence ID" value="RLU22093.1"/>
    <property type="molecule type" value="Genomic_DNA"/>
</dbReference>
<evidence type="ECO:0000256" key="6">
    <source>
        <dbReference type="ARBA" id="ARBA00023054"/>
    </source>
</evidence>
<evidence type="ECO:0000256" key="1">
    <source>
        <dbReference type="ARBA" id="ARBA00004584"/>
    </source>
</evidence>
<name>A0A3L8DPD1_OOCBI</name>
<keyword evidence="7" id="KW-0131">Cell cycle</keyword>
<proteinExistence type="inferred from homology"/>
<evidence type="ECO:0000259" key="10">
    <source>
        <dbReference type="Pfam" id="PF03800"/>
    </source>
</evidence>
<dbReference type="Proteomes" id="UP000279307">
    <property type="component" value="Chromosome 6"/>
</dbReference>
<reference evidence="11" key="2">
    <citation type="submission" date="2018-07" db="EMBL/GenBank/DDBJ databases">
        <authorList>
            <person name="Mckenzie S.K."/>
            <person name="Kronauer D.J.C."/>
        </authorList>
    </citation>
    <scope>NUCLEOTIDE SEQUENCE</scope>
    <source>
        <strain evidence="11">Clonal line C1</strain>
    </source>
</reference>
<feature type="coiled-coil region" evidence="9">
    <location>
        <begin position="167"/>
        <end position="206"/>
    </location>
</feature>
<organism evidence="11">
    <name type="scientific">Ooceraea biroi</name>
    <name type="common">Clonal raider ant</name>
    <name type="synonym">Cerapachys biroi</name>
    <dbReference type="NCBI Taxonomy" id="2015173"/>
    <lineage>
        <taxon>Eukaryota</taxon>
        <taxon>Metazoa</taxon>
        <taxon>Ecdysozoa</taxon>
        <taxon>Arthropoda</taxon>
        <taxon>Hexapoda</taxon>
        <taxon>Insecta</taxon>
        <taxon>Pterygota</taxon>
        <taxon>Neoptera</taxon>
        <taxon>Endopterygota</taxon>
        <taxon>Hymenoptera</taxon>
        <taxon>Apocrita</taxon>
        <taxon>Aculeata</taxon>
        <taxon>Formicoidea</taxon>
        <taxon>Formicidae</taxon>
        <taxon>Dorylinae</taxon>
        <taxon>Ooceraea</taxon>
    </lineage>
</organism>
<keyword evidence="6 9" id="KW-0175">Coiled coil</keyword>
<dbReference type="AlphaFoldDB" id="A0A3L8DPD1"/>
<evidence type="ECO:0000256" key="5">
    <source>
        <dbReference type="ARBA" id="ARBA00022776"/>
    </source>
</evidence>
<feature type="domain" description="Kinetochore protein Nuf2 N-terminal" evidence="10">
    <location>
        <begin position="3"/>
        <end position="132"/>
    </location>
</feature>
<comment type="subcellular location">
    <subcellularLocation>
        <location evidence="1">Chromosome</location>
        <location evidence="1">Centromere</location>
    </subcellularLocation>
</comment>
<protein>
    <recommendedName>
        <fullName evidence="10">Kinetochore protein Nuf2 N-terminal domain-containing protein</fullName>
    </recommendedName>
</protein>
<dbReference type="InterPro" id="IPR038275">
    <property type="entry name" value="Nuf2_N_sf"/>
</dbReference>
<dbReference type="Gene3D" id="1.10.418.60">
    <property type="entry name" value="Ncd80 complex, Nuf2 subunit"/>
    <property type="match status" value="1"/>
</dbReference>
<evidence type="ECO:0000256" key="8">
    <source>
        <dbReference type="ARBA" id="ARBA00023328"/>
    </source>
</evidence>
<dbReference type="GO" id="GO:0051301">
    <property type="term" value="P:cell division"/>
    <property type="evidence" value="ECO:0007669"/>
    <property type="project" value="UniProtKB-KW"/>
</dbReference>
<keyword evidence="5" id="KW-0498">Mitosis</keyword>
<comment type="caution">
    <text evidence="11">The sequence shown here is derived from an EMBL/GenBank/DDBJ whole genome shotgun (WGS) entry which is preliminary data.</text>
</comment>
<sequence length="422" mass="49212">MDTSVNTIHRILLDASLPSTLEDLKNPTEDYIVNLLKIFLLRFGIDVNLIDRPLSEQHTAMLYYKDSDLVKLINLHAVVTQIFDNIFISDFSLIDIMSPGQKRLKRQAKFLSNFVLYTMLKKSEFNDRMDQIQAMSRQLEEIKGDRAQVLESMNNKALNKAKQLALTKKYEHDIQQMELKIENNNKRELELEIIKSEEEKENAKAKEVCGSIRNAVGKLSKLIAEKQAAVVHSPEEYQSRLDELRKQKDLKVQARDVMQEAIQDKKQSIKQMEEKLNFILSIKNSFAALSDTFKELKEKETKLDDIKKQIDSLNKTMNEQQTEIKIHNDHMDTEKNELQCLENEITSVCSSYNQLLSEKKVTRSKFEACKVSFNEECSRFNKIQADTRKVEEDTTAFLHSCQETYDKEIDNERDLRSAWRKE</sequence>
<gene>
    <name evidence="11" type="ORF">DMN91_006473</name>
</gene>
<evidence type="ECO:0000256" key="9">
    <source>
        <dbReference type="SAM" id="Coils"/>
    </source>
</evidence>
<evidence type="ECO:0000256" key="7">
    <source>
        <dbReference type="ARBA" id="ARBA00023306"/>
    </source>
</evidence>